<dbReference type="EMBL" id="JALKHS010000006">
    <property type="protein sequence ID" value="MCK0531743.1"/>
    <property type="molecule type" value="Genomic_DNA"/>
</dbReference>
<gene>
    <name evidence="1" type="ORF">MU848_09150</name>
</gene>
<evidence type="ECO:0000313" key="2">
    <source>
        <dbReference type="Proteomes" id="UP001203512"/>
    </source>
</evidence>
<dbReference type="Proteomes" id="UP001203512">
    <property type="component" value="Unassembled WGS sequence"/>
</dbReference>
<sequence>MWCLALDNVRLGIDPRQALAGIRVANHADAAIADAADIDRVAQDAIVARCRPIDGAGAPFGAARRRDALCVQLVRDRARRDAFGIFPEDPADDPGLFLIDGAVPELDRSIAVDDRRNVITIAAAARHAPSADLPLPASADLAA</sequence>
<protein>
    <submittedName>
        <fullName evidence="1">Uncharacterized protein</fullName>
    </submittedName>
</protein>
<name>A0ABT0DXA5_9SPHN</name>
<organism evidence="1 2">
    <name type="scientific">Sphingobium agri</name>
    <dbReference type="NCBI Taxonomy" id="2933566"/>
    <lineage>
        <taxon>Bacteria</taxon>
        <taxon>Pseudomonadati</taxon>
        <taxon>Pseudomonadota</taxon>
        <taxon>Alphaproteobacteria</taxon>
        <taxon>Sphingomonadales</taxon>
        <taxon>Sphingomonadaceae</taxon>
        <taxon>Sphingobium</taxon>
    </lineage>
</organism>
<keyword evidence="2" id="KW-1185">Reference proteome</keyword>
<accession>A0ABT0DXA5</accession>
<reference evidence="1 2" key="1">
    <citation type="submission" date="2022-04" db="EMBL/GenBank/DDBJ databases">
        <authorList>
            <person name="Huq M.A."/>
        </authorList>
    </citation>
    <scope>NUCLEOTIDE SEQUENCE [LARGE SCALE GENOMIC DNA]</scope>
    <source>
        <strain evidence="1 2">MAH-33</strain>
    </source>
</reference>
<comment type="caution">
    <text evidence="1">The sequence shown here is derived from an EMBL/GenBank/DDBJ whole genome shotgun (WGS) entry which is preliminary data.</text>
</comment>
<proteinExistence type="predicted"/>
<evidence type="ECO:0000313" key="1">
    <source>
        <dbReference type="EMBL" id="MCK0531743.1"/>
    </source>
</evidence>